<reference evidence="1" key="2">
    <citation type="submission" date="2023-02" db="EMBL/GenBank/DDBJ databases">
        <authorList>
            <person name="Concha-Toloza M."/>
            <person name="Lopez-Cantillo M."/>
            <person name="Molina-Mora J."/>
            <person name="Collado L."/>
        </authorList>
    </citation>
    <scope>NUCLEOTIDE SEQUENCE</scope>
    <source>
        <strain evidence="1">FR1p273A</strain>
    </source>
</reference>
<comment type="caution">
    <text evidence="1">The sequence shown here is derived from an EMBL/GenBank/DDBJ whole genome shotgun (WGS) entry which is preliminary data.</text>
</comment>
<organism evidence="1 2">
    <name type="scientific">Aliarcobacter butzleri</name>
    <dbReference type="NCBI Taxonomy" id="28197"/>
    <lineage>
        <taxon>Bacteria</taxon>
        <taxon>Pseudomonadati</taxon>
        <taxon>Campylobacterota</taxon>
        <taxon>Epsilonproteobacteria</taxon>
        <taxon>Campylobacterales</taxon>
        <taxon>Arcobacteraceae</taxon>
        <taxon>Aliarcobacter</taxon>
    </lineage>
</organism>
<dbReference type="EMBL" id="JAQTJH010000012">
    <property type="protein sequence ID" value="MDK2062734.1"/>
    <property type="molecule type" value="Genomic_DNA"/>
</dbReference>
<evidence type="ECO:0000313" key="2">
    <source>
        <dbReference type="Proteomes" id="UP001237843"/>
    </source>
</evidence>
<proteinExistence type="predicted"/>
<reference evidence="1" key="1">
    <citation type="journal article" date="2023" name="Antibiotics">
        <title>Genomic Characterization of Antibiotic-Resistant Campylobacterales Isolated from Chilean Poultry Meat.</title>
        <authorList>
            <person name="Concha-Toloza M."/>
            <person name="Lopez-Cantillo M."/>
            <person name="Molina-Mora J.A."/>
            <person name="Collado L."/>
        </authorList>
    </citation>
    <scope>NUCLEOTIDE SEQUENCE</scope>
    <source>
        <strain evidence="1">FR1p273A</strain>
    </source>
</reference>
<gene>
    <name evidence="1" type="ORF">PT520_09420</name>
</gene>
<accession>A0AAW6VR48</accession>
<evidence type="ECO:0000313" key="1">
    <source>
        <dbReference type="EMBL" id="MDK2062734.1"/>
    </source>
</evidence>
<name>A0AAW6VR48_9BACT</name>
<dbReference type="RefSeq" id="WP_284074899.1">
    <property type="nucleotide sequence ID" value="NZ_JAQTJH010000012.1"/>
</dbReference>
<dbReference type="Proteomes" id="UP001237843">
    <property type="component" value="Unassembled WGS sequence"/>
</dbReference>
<sequence length="133" mass="15719">MKYCNKYKKTHHYIPIYGVNINIVFNQDDFKYLCETYQDYKVDRELSKNGETLMNLENNEVTIGIFNNDLSTIVHESTHASLFILDTHFMNPSDSNGEAMAYLQSYLFDLIRKKMKKYIAKVKHKKVKSFEQS</sequence>
<protein>
    <submittedName>
        <fullName evidence="1">Uncharacterized protein</fullName>
    </submittedName>
</protein>
<dbReference type="AlphaFoldDB" id="A0AAW6VR48"/>